<name>X1PFX8_9ZZZZ</name>
<accession>X1PFX8</accession>
<organism evidence="1">
    <name type="scientific">marine sediment metagenome</name>
    <dbReference type="NCBI Taxonomy" id="412755"/>
    <lineage>
        <taxon>unclassified sequences</taxon>
        <taxon>metagenomes</taxon>
        <taxon>ecological metagenomes</taxon>
    </lineage>
</organism>
<protein>
    <submittedName>
        <fullName evidence="1">Uncharacterized protein</fullName>
    </submittedName>
</protein>
<evidence type="ECO:0000313" key="1">
    <source>
        <dbReference type="EMBL" id="GAI55207.1"/>
    </source>
</evidence>
<comment type="caution">
    <text evidence="1">The sequence shown here is derived from an EMBL/GenBank/DDBJ whole genome shotgun (WGS) entry which is preliminary data.</text>
</comment>
<dbReference type="AlphaFoldDB" id="X1PFX8"/>
<gene>
    <name evidence="1" type="ORF">S06H3_55015</name>
</gene>
<proteinExistence type="predicted"/>
<dbReference type="EMBL" id="BARV01035229">
    <property type="protein sequence ID" value="GAI55207.1"/>
    <property type="molecule type" value="Genomic_DNA"/>
</dbReference>
<sequence length="65" mass="7731">MIKKFDIIKLIFYKIFLKNSCFFNKKVLYIKNKDIISKFKEALKWDLIWVLISHGAYGTTGLKTN</sequence>
<reference evidence="1" key="1">
    <citation type="journal article" date="2014" name="Front. Microbiol.">
        <title>High frequency of phylogenetically diverse reductive dehalogenase-homologous genes in deep subseafloor sedimentary metagenomes.</title>
        <authorList>
            <person name="Kawai M."/>
            <person name="Futagami T."/>
            <person name="Toyoda A."/>
            <person name="Takaki Y."/>
            <person name="Nishi S."/>
            <person name="Hori S."/>
            <person name="Arai W."/>
            <person name="Tsubouchi T."/>
            <person name="Morono Y."/>
            <person name="Uchiyama I."/>
            <person name="Ito T."/>
            <person name="Fujiyama A."/>
            <person name="Inagaki F."/>
            <person name="Takami H."/>
        </authorList>
    </citation>
    <scope>NUCLEOTIDE SEQUENCE</scope>
    <source>
        <strain evidence="1">Expedition CK06-06</strain>
    </source>
</reference>